<dbReference type="InterPro" id="IPR011006">
    <property type="entry name" value="CheY-like_superfamily"/>
</dbReference>
<dbReference type="InterPro" id="IPR001867">
    <property type="entry name" value="OmpR/PhoB-type_DNA-bd"/>
</dbReference>
<reference evidence="11" key="1">
    <citation type="submission" date="2017-10" db="EMBL/GenBank/DDBJ databases">
        <authorList>
            <person name="Banno H."/>
            <person name="Chua N.-H."/>
        </authorList>
    </citation>
    <scope>NUCLEOTIDE SEQUENCE [LARGE SCALE GENOMIC DNA]</scope>
    <source>
        <strain evidence="11">Kuenenia_mbr1_ru-nijmegen</strain>
    </source>
</reference>
<evidence type="ECO:0000256" key="4">
    <source>
        <dbReference type="ARBA" id="ARBA00023125"/>
    </source>
</evidence>
<gene>
    <name evidence="11" type="primary">phoB_2</name>
    <name evidence="10" type="ORF">KsCSTR_05210</name>
    <name evidence="11" type="ORF">KSMBR1_1727</name>
</gene>
<dbReference type="InterPro" id="IPR039420">
    <property type="entry name" value="WalR-like"/>
</dbReference>
<evidence type="ECO:0000313" key="13">
    <source>
        <dbReference type="Proteomes" id="UP000501926"/>
    </source>
</evidence>
<dbReference type="PROSITE" id="PS51755">
    <property type="entry name" value="OMPR_PHOB"/>
    <property type="match status" value="1"/>
</dbReference>
<dbReference type="EMBL" id="LT934425">
    <property type="protein sequence ID" value="SOH04226.1"/>
    <property type="molecule type" value="Genomic_DNA"/>
</dbReference>
<dbReference type="Gene3D" id="1.10.10.10">
    <property type="entry name" value="Winged helix-like DNA-binding domain superfamily/Winged helix DNA-binding domain"/>
    <property type="match status" value="1"/>
</dbReference>
<dbReference type="Pfam" id="PF00486">
    <property type="entry name" value="Trans_reg_C"/>
    <property type="match status" value="1"/>
</dbReference>
<keyword evidence="3" id="KW-0805">Transcription regulation</keyword>
<evidence type="ECO:0000256" key="1">
    <source>
        <dbReference type="ARBA" id="ARBA00022553"/>
    </source>
</evidence>
<dbReference type="GO" id="GO:0000156">
    <property type="term" value="F:phosphorelay response regulator activity"/>
    <property type="evidence" value="ECO:0007669"/>
    <property type="project" value="TreeGrafter"/>
</dbReference>
<dbReference type="InterPro" id="IPR016032">
    <property type="entry name" value="Sig_transdc_resp-reg_C-effctor"/>
</dbReference>
<keyword evidence="1 6" id="KW-0597">Phosphoprotein</keyword>
<dbReference type="PANTHER" id="PTHR48111">
    <property type="entry name" value="REGULATOR OF RPOS"/>
    <property type="match status" value="1"/>
</dbReference>
<dbReference type="AlphaFoldDB" id="A0A2C9CEW6"/>
<dbReference type="FunFam" id="3.40.50.2300:FF:000001">
    <property type="entry name" value="DNA-binding response regulator PhoB"/>
    <property type="match status" value="1"/>
</dbReference>
<name>A0A2C9CEW6_KUEST</name>
<dbReference type="KEGG" id="kst:KSMBR1_1727"/>
<sequence>MKTSSLAQMNETILIVDDERDIVNLIMYHLEKDGYKTITALDGEAALELSKSERPALIILDIMLPGMNGLEVCKRLKSDEALSDAAIIMLTARGEEDDITRGLKLGADDYVTKPFSPKELVARVHSVLRRTKNASFKKELLEIGDLKINMDNYEVKIGHDVIPLTLTEFKLLCQLAGKPGRVFTRDQLIDAIAGVETIIIDRTIDVHIASLRKKLKSFKNHIITIRGIGYKFMEWQAC</sequence>
<feature type="domain" description="OmpR/PhoB-type" evidence="9">
    <location>
        <begin position="138"/>
        <end position="234"/>
    </location>
</feature>
<dbReference type="Pfam" id="PF00072">
    <property type="entry name" value="Response_reg"/>
    <property type="match status" value="1"/>
</dbReference>
<dbReference type="PANTHER" id="PTHR48111:SF40">
    <property type="entry name" value="PHOSPHATE REGULON TRANSCRIPTIONAL REGULATORY PROTEIN PHOB"/>
    <property type="match status" value="1"/>
</dbReference>
<keyword evidence="12" id="KW-1185">Reference proteome</keyword>
<dbReference type="GO" id="GO:0006355">
    <property type="term" value="P:regulation of DNA-templated transcription"/>
    <property type="evidence" value="ECO:0007669"/>
    <property type="project" value="InterPro"/>
</dbReference>
<dbReference type="GO" id="GO:0005829">
    <property type="term" value="C:cytosol"/>
    <property type="evidence" value="ECO:0007669"/>
    <property type="project" value="TreeGrafter"/>
</dbReference>
<evidence type="ECO:0000313" key="12">
    <source>
        <dbReference type="Proteomes" id="UP000221734"/>
    </source>
</evidence>
<evidence type="ECO:0000259" key="9">
    <source>
        <dbReference type="PROSITE" id="PS51755"/>
    </source>
</evidence>
<dbReference type="Gene3D" id="3.40.50.2300">
    <property type="match status" value="1"/>
</dbReference>
<evidence type="ECO:0000256" key="3">
    <source>
        <dbReference type="ARBA" id="ARBA00023015"/>
    </source>
</evidence>
<dbReference type="GO" id="GO:0000976">
    <property type="term" value="F:transcription cis-regulatory region binding"/>
    <property type="evidence" value="ECO:0007669"/>
    <property type="project" value="TreeGrafter"/>
</dbReference>
<dbReference type="Proteomes" id="UP000501926">
    <property type="component" value="Chromosome"/>
</dbReference>
<dbReference type="SUPFAM" id="SSF52172">
    <property type="entry name" value="CheY-like"/>
    <property type="match status" value="1"/>
</dbReference>
<evidence type="ECO:0000256" key="2">
    <source>
        <dbReference type="ARBA" id="ARBA00023012"/>
    </source>
</evidence>
<proteinExistence type="predicted"/>
<keyword evidence="2" id="KW-0902">Two-component regulatory system</keyword>
<dbReference type="EMBL" id="CP049055">
    <property type="protein sequence ID" value="QII09900.1"/>
    <property type="molecule type" value="Genomic_DNA"/>
</dbReference>
<organism evidence="11 12">
    <name type="scientific">Kuenenia stuttgartiensis</name>
    <dbReference type="NCBI Taxonomy" id="174633"/>
    <lineage>
        <taxon>Bacteria</taxon>
        <taxon>Pseudomonadati</taxon>
        <taxon>Planctomycetota</taxon>
        <taxon>Candidatus Brocadiia</taxon>
        <taxon>Candidatus Brocadiales</taxon>
        <taxon>Candidatus Brocadiaceae</taxon>
        <taxon>Candidatus Kuenenia</taxon>
    </lineage>
</organism>
<evidence type="ECO:0000313" key="11">
    <source>
        <dbReference type="EMBL" id="SOH04226.1"/>
    </source>
</evidence>
<accession>A0A2C9CEW6</accession>
<dbReference type="SUPFAM" id="SSF46894">
    <property type="entry name" value="C-terminal effector domain of the bipartite response regulators"/>
    <property type="match status" value="1"/>
</dbReference>
<reference evidence="10 13" key="3">
    <citation type="submission" date="2020-02" db="EMBL/GenBank/DDBJ databases">
        <title>Newly sequenced genome of strain CSTR1 showed variability in Candidatus Kuenenia stuttgartiensis genomes.</title>
        <authorList>
            <person name="Ding C."/>
            <person name="Adrian L."/>
        </authorList>
    </citation>
    <scope>NUCLEOTIDE SEQUENCE [LARGE SCALE GENOMIC DNA]</scope>
    <source>
        <strain evidence="10 13">CSTR1</strain>
    </source>
</reference>
<dbReference type="InterPro" id="IPR001789">
    <property type="entry name" value="Sig_transdc_resp-reg_receiver"/>
</dbReference>
<dbReference type="CDD" id="cd00383">
    <property type="entry name" value="trans_reg_C"/>
    <property type="match status" value="1"/>
</dbReference>
<evidence type="ECO:0000259" key="8">
    <source>
        <dbReference type="PROSITE" id="PS50110"/>
    </source>
</evidence>
<dbReference type="GO" id="GO:0032993">
    <property type="term" value="C:protein-DNA complex"/>
    <property type="evidence" value="ECO:0007669"/>
    <property type="project" value="TreeGrafter"/>
</dbReference>
<dbReference type="PROSITE" id="PS50110">
    <property type="entry name" value="RESPONSE_REGULATORY"/>
    <property type="match status" value="1"/>
</dbReference>
<protein>
    <submittedName>
        <fullName evidence="10">DNA-binding response regulator in two-component regulatory system with PhoR (Or CreC)</fullName>
    </submittedName>
    <submittedName>
        <fullName evidence="11">Strongly similar to response regulator protein phoB</fullName>
    </submittedName>
</protein>
<keyword evidence="4 7" id="KW-0238">DNA-binding</keyword>
<dbReference type="SMART" id="SM00862">
    <property type="entry name" value="Trans_reg_C"/>
    <property type="match status" value="1"/>
</dbReference>
<keyword evidence="5" id="KW-0804">Transcription</keyword>
<feature type="domain" description="Response regulatory" evidence="8">
    <location>
        <begin position="12"/>
        <end position="128"/>
    </location>
</feature>
<reference evidence="12" key="2">
    <citation type="submission" date="2017-10" db="EMBL/GenBank/DDBJ databases">
        <authorList>
            <person name="Frank J."/>
        </authorList>
    </citation>
    <scope>NUCLEOTIDE SEQUENCE [LARGE SCALE GENOMIC DNA]</scope>
</reference>
<evidence type="ECO:0000313" key="10">
    <source>
        <dbReference type="EMBL" id="QII09900.1"/>
    </source>
</evidence>
<evidence type="ECO:0000256" key="5">
    <source>
        <dbReference type="ARBA" id="ARBA00023163"/>
    </source>
</evidence>
<evidence type="ECO:0000256" key="6">
    <source>
        <dbReference type="PROSITE-ProRule" id="PRU00169"/>
    </source>
</evidence>
<dbReference type="SMART" id="SM00448">
    <property type="entry name" value="REC"/>
    <property type="match status" value="1"/>
</dbReference>
<dbReference type="InterPro" id="IPR036388">
    <property type="entry name" value="WH-like_DNA-bd_sf"/>
</dbReference>
<dbReference type="Proteomes" id="UP000221734">
    <property type="component" value="Chromosome Kuenenia_stuttgartiensis_MBR1"/>
</dbReference>
<feature type="modified residue" description="4-aspartylphosphate" evidence="6">
    <location>
        <position position="61"/>
    </location>
</feature>
<evidence type="ECO:0000256" key="7">
    <source>
        <dbReference type="PROSITE-ProRule" id="PRU01091"/>
    </source>
</evidence>
<feature type="DNA-binding region" description="OmpR/PhoB-type" evidence="7">
    <location>
        <begin position="138"/>
        <end position="234"/>
    </location>
</feature>